<gene>
    <name evidence="3" type="ordered locus">Os02g0472566</name>
    <name evidence="3" type="ORF">OSNPB_020472566</name>
</gene>
<keyword evidence="4" id="KW-1185">Reference proteome</keyword>
<dbReference type="PRINTS" id="PR00837">
    <property type="entry name" value="V5TPXLIKE"/>
</dbReference>
<evidence type="ECO:0000313" key="4">
    <source>
        <dbReference type="Proteomes" id="UP000059680"/>
    </source>
</evidence>
<dbReference type="SUPFAM" id="SSF55797">
    <property type="entry name" value="PR-1-like"/>
    <property type="match status" value="1"/>
</dbReference>
<feature type="compositionally biased region" description="Pro residues" evidence="1">
    <location>
        <begin position="13"/>
        <end position="37"/>
    </location>
</feature>
<organism evidence="3 4">
    <name type="scientific">Oryza sativa subsp. japonica</name>
    <name type="common">Rice</name>
    <dbReference type="NCBI Taxonomy" id="39947"/>
    <lineage>
        <taxon>Eukaryota</taxon>
        <taxon>Viridiplantae</taxon>
        <taxon>Streptophyta</taxon>
        <taxon>Embryophyta</taxon>
        <taxon>Tracheophyta</taxon>
        <taxon>Spermatophyta</taxon>
        <taxon>Magnoliopsida</taxon>
        <taxon>Liliopsida</taxon>
        <taxon>Poales</taxon>
        <taxon>Poaceae</taxon>
        <taxon>BOP clade</taxon>
        <taxon>Oryzoideae</taxon>
        <taxon>Oryzeae</taxon>
        <taxon>Oryzinae</taxon>
        <taxon>Oryza</taxon>
        <taxon>Oryza sativa</taxon>
    </lineage>
</organism>
<dbReference type="SMR" id="A0A0P0VIY0"/>
<dbReference type="GO" id="GO:0005576">
    <property type="term" value="C:extracellular region"/>
    <property type="evidence" value="ECO:0007669"/>
    <property type="project" value="InterPro"/>
</dbReference>
<dbReference type="EMBL" id="AP014958">
    <property type="protein sequence ID" value="BAS78629.1"/>
    <property type="molecule type" value="Genomic_DNA"/>
</dbReference>
<sequence>KPSAPAAGRPSEPSRPLPPLPPSAPRRPLQPPPPLPSPSGRRSGRRGRSERCGRRGRRRGEAHSGGKRKSDCRNVHSNGPYGENLFQGVAHISWTASDALFSWLGEAKNYNCTGNTCKDGQECGEYTQLMWTNSTRVGCASVTCDDSAGGGTFIACNYDPPGNVAGQRPYSCSQAGISLPGLVPGMTLPDCHLQHFHCLSTDPKLH</sequence>
<dbReference type="InParanoid" id="A0A0P0VIY0"/>
<dbReference type="InterPro" id="IPR001283">
    <property type="entry name" value="CRISP-related"/>
</dbReference>
<feature type="region of interest" description="Disordered" evidence="1">
    <location>
        <begin position="1"/>
        <end position="75"/>
    </location>
</feature>
<dbReference type="Pfam" id="PF00188">
    <property type="entry name" value="CAP"/>
    <property type="match status" value="1"/>
</dbReference>
<dbReference type="FunCoup" id="A0A0P0VIY0">
    <property type="interactions" value="532"/>
</dbReference>
<dbReference type="PROSITE" id="PS01010">
    <property type="entry name" value="CRISP_2"/>
    <property type="match status" value="1"/>
</dbReference>
<dbReference type="Proteomes" id="UP000059680">
    <property type="component" value="Chromosome 2"/>
</dbReference>
<reference evidence="4" key="1">
    <citation type="journal article" date="2005" name="Nature">
        <title>The map-based sequence of the rice genome.</title>
        <authorList>
            <consortium name="International rice genome sequencing project (IRGSP)"/>
            <person name="Matsumoto T."/>
            <person name="Wu J."/>
            <person name="Kanamori H."/>
            <person name="Katayose Y."/>
            <person name="Fujisawa M."/>
            <person name="Namiki N."/>
            <person name="Mizuno H."/>
            <person name="Yamamoto K."/>
            <person name="Antonio B.A."/>
            <person name="Baba T."/>
            <person name="Sakata K."/>
            <person name="Nagamura Y."/>
            <person name="Aoki H."/>
            <person name="Arikawa K."/>
            <person name="Arita K."/>
            <person name="Bito T."/>
            <person name="Chiden Y."/>
            <person name="Fujitsuka N."/>
            <person name="Fukunaka R."/>
            <person name="Hamada M."/>
            <person name="Harada C."/>
            <person name="Hayashi A."/>
            <person name="Hijishita S."/>
            <person name="Honda M."/>
            <person name="Hosokawa S."/>
            <person name="Ichikawa Y."/>
            <person name="Idonuma A."/>
            <person name="Iijima M."/>
            <person name="Ikeda M."/>
            <person name="Ikeno M."/>
            <person name="Ito K."/>
            <person name="Ito S."/>
            <person name="Ito T."/>
            <person name="Ito Y."/>
            <person name="Ito Y."/>
            <person name="Iwabuchi A."/>
            <person name="Kamiya K."/>
            <person name="Karasawa W."/>
            <person name="Kurita K."/>
            <person name="Katagiri S."/>
            <person name="Kikuta A."/>
            <person name="Kobayashi H."/>
            <person name="Kobayashi N."/>
            <person name="Machita K."/>
            <person name="Maehara T."/>
            <person name="Masukawa M."/>
            <person name="Mizubayashi T."/>
            <person name="Mukai Y."/>
            <person name="Nagasaki H."/>
            <person name="Nagata Y."/>
            <person name="Naito S."/>
            <person name="Nakashima M."/>
            <person name="Nakama Y."/>
            <person name="Nakamichi Y."/>
            <person name="Nakamura M."/>
            <person name="Meguro A."/>
            <person name="Negishi M."/>
            <person name="Ohta I."/>
            <person name="Ohta T."/>
            <person name="Okamoto M."/>
            <person name="Ono N."/>
            <person name="Saji S."/>
            <person name="Sakaguchi M."/>
            <person name="Sakai K."/>
            <person name="Shibata M."/>
            <person name="Shimokawa T."/>
            <person name="Song J."/>
            <person name="Takazaki Y."/>
            <person name="Terasawa K."/>
            <person name="Tsugane M."/>
            <person name="Tsuji K."/>
            <person name="Ueda S."/>
            <person name="Waki K."/>
            <person name="Yamagata H."/>
            <person name="Yamamoto M."/>
            <person name="Yamamoto S."/>
            <person name="Yamane H."/>
            <person name="Yoshiki S."/>
            <person name="Yoshihara R."/>
            <person name="Yukawa K."/>
            <person name="Zhong H."/>
            <person name="Yano M."/>
            <person name="Yuan Q."/>
            <person name="Ouyang S."/>
            <person name="Liu J."/>
            <person name="Jones K.M."/>
            <person name="Gansberger K."/>
            <person name="Moffat K."/>
            <person name="Hill J."/>
            <person name="Bera J."/>
            <person name="Fadrosh D."/>
            <person name="Jin S."/>
            <person name="Johri S."/>
            <person name="Kim M."/>
            <person name="Overton L."/>
            <person name="Reardon M."/>
            <person name="Tsitrin T."/>
            <person name="Vuong H."/>
            <person name="Weaver B."/>
            <person name="Ciecko A."/>
            <person name="Tallon L."/>
            <person name="Jackson J."/>
            <person name="Pai G."/>
            <person name="Aken S.V."/>
            <person name="Utterback T."/>
            <person name="Reidmuller S."/>
            <person name="Feldblyum T."/>
            <person name="Hsiao J."/>
            <person name="Zismann V."/>
            <person name="Iobst S."/>
            <person name="de Vazeille A.R."/>
            <person name="Buell C.R."/>
            <person name="Ying K."/>
            <person name="Li Y."/>
            <person name="Lu T."/>
            <person name="Huang Y."/>
            <person name="Zhao Q."/>
            <person name="Feng Q."/>
            <person name="Zhang L."/>
            <person name="Zhu J."/>
            <person name="Weng Q."/>
            <person name="Mu J."/>
            <person name="Lu Y."/>
            <person name="Fan D."/>
            <person name="Liu Y."/>
            <person name="Guan J."/>
            <person name="Zhang Y."/>
            <person name="Yu S."/>
            <person name="Liu X."/>
            <person name="Zhang Y."/>
            <person name="Hong G."/>
            <person name="Han B."/>
            <person name="Choisne N."/>
            <person name="Demange N."/>
            <person name="Orjeda G."/>
            <person name="Samain S."/>
            <person name="Cattolico L."/>
            <person name="Pelletier E."/>
            <person name="Couloux A."/>
            <person name="Segurens B."/>
            <person name="Wincker P."/>
            <person name="D'Hont A."/>
            <person name="Scarpelli C."/>
            <person name="Weissenbach J."/>
            <person name="Salanoubat M."/>
            <person name="Quetier F."/>
            <person name="Yu Y."/>
            <person name="Kim H.R."/>
            <person name="Rambo T."/>
            <person name="Currie J."/>
            <person name="Collura K."/>
            <person name="Luo M."/>
            <person name="Yang T."/>
            <person name="Ammiraju J.S.S."/>
            <person name="Engler F."/>
            <person name="Soderlund C."/>
            <person name="Wing R.A."/>
            <person name="Palmer L.E."/>
            <person name="de la Bastide M."/>
            <person name="Spiegel L."/>
            <person name="Nascimento L."/>
            <person name="Zutavern T."/>
            <person name="O'Shaughnessy A."/>
            <person name="Dike S."/>
            <person name="Dedhia N."/>
            <person name="Preston R."/>
            <person name="Balija V."/>
            <person name="McCombie W.R."/>
            <person name="Chow T."/>
            <person name="Chen H."/>
            <person name="Chung M."/>
            <person name="Chen C."/>
            <person name="Shaw J."/>
            <person name="Wu H."/>
            <person name="Hsiao K."/>
            <person name="Chao Y."/>
            <person name="Chu M."/>
            <person name="Cheng C."/>
            <person name="Hour A."/>
            <person name="Lee P."/>
            <person name="Lin S."/>
            <person name="Lin Y."/>
            <person name="Liou J."/>
            <person name="Liu S."/>
            <person name="Hsing Y."/>
            <person name="Raghuvanshi S."/>
            <person name="Mohanty A."/>
            <person name="Bharti A.K."/>
            <person name="Gaur A."/>
            <person name="Gupta V."/>
            <person name="Kumar D."/>
            <person name="Ravi V."/>
            <person name="Vij S."/>
            <person name="Kapur A."/>
            <person name="Khurana P."/>
            <person name="Khurana P."/>
            <person name="Khurana J.P."/>
            <person name="Tyagi A.K."/>
            <person name="Gaikwad K."/>
            <person name="Singh A."/>
            <person name="Dalal V."/>
            <person name="Srivastava S."/>
            <person name="Dixit A."/>
            <person name="Pal A.K."/>
            <person name="Ghazi I.A."/>
            <person name="Yadav M."/>
            <person name="Pandit A."/>
            <person name="Bhargava A."/>
            <person name="Sureshbabu K."/>
            <person name="Batra K."/>
            <person name="Sharma T.R."/>
            <person name="Mohapatra T."/>
            <person name="Singh N.K."/>
            <person name="Messing J."/>
            <person name="Nelson A.B."/>
            <person name="Fuks G."/>
            <person name="Kavchok S."/>
            <person name="Keizer G."/>
            <person name="Linton E."/>
            <person name="Llaca V."/>
            <person name="Song R."/>
            <person name="Tanyolac B."/>
            <person name="Young S."/>
            <person name="Ho-Il K."/>
            <person name="Hahn J.H."/>
            <person name="Sangsakoo G."/>
            <person name="Vanavichit A."/>
            <person name="de Mattos Luiz.A.T."/>
            <person name="Zimmer P.D."/>
            <person name="Malone G."/>
            <person name="Dellagostin O."/>
            <person name="de Oliveira A.C."/>
            <person name="Bevan M."/>
            <person name="Bancroft I."/>
            <person name="Minx P."/>
            <person name="Cordum H."/>
            <person name="Wilson R."/>
            <person name="Cheng Z."/>
            <person name="Jin W."/>
            <person name="Jiang J."/>
            <person name="Leong S.A."/>
            <person name="Iwama H."/>
            <person name="Gojobori T."/>
            <person name="Itoh T."/>
            <person name="Niimura Y."/>
            <person name="Fujii Y."/>
            <person name="Habara T."/>
            <person name="Sakai H."/>
            <person name="Sato Y."/>
            <person name="Wilson G."/>
            <person name="Kumar K."/>
            <person name="McCouch S."/>
            <person name="Juretic N."/>
            <person name="Hoen D."/>
            <person name="Wright S."/>
            <person name="Bruskiewich R."/>
            <person name="Bureau T."/>
            <person name="Miyao A."/>
            <person name="Hirochika H."/>
            <person name="Nishikawa T."/>
            <person name="Kadowaki K."/>
            <person name="Sugiura M."/>
            <person name="Burr B."/>
            <person name="Sasaki T."/>
        </authorList>
    </citation>
    <scope>NUCLEOTIDE SEQUENCE [LARGE SCALE GENOMIC DNA]</scope>
    <source>
        <strain evidence="4">cv. Nipponbare</strain>
    </source>
</reference>
<reference evidence="3 4" key="2">
    <citation type="journal article" date="2013" name="Plant Cell Physiol.">
        <title>Rice Annotation Project Database (RAP-DB): an integrative and interactive database for rice genomics.</title>
        <authorList>
            <person name="Sakai H."/>
            <person name="Lee S.S."/>
            <person name="Tanaka T."/>
            <person name="Numa H."/>
            <person name="Kim J."/>
            <person name="Kawahara Y."/>
            <person name="Wakimoto H."/>
            <person name="Yang C.C."/>
            <person name="Iwamoto M."/>
            <person name="Abe T."/>
            <person name="Yamada Y."/>
            <person name="Muto A."/>
            <person name="Inokuchi H."/>
            <person name="Ikemura T."/>
            <person name="Matsumoto T."/>
            <person name="Sasaki T."/>
            <person name="Itoh T."/>
        </authorList>
    </citation>
    <scope>NUCLEOTIDE SEQUENCE [LARGE SCALE GENOMIC DNA]</scope>
    <source>
        <strain evidence="4">cv. Nipponbare</strain>
    </source>
</reference>
<name>A0A0P0VIY0_ORYSJ</name>
<protein>
    <submittedName>
        <fullName evidence="3">Os02g0472566 protein</fullName>
    </submittedName>
</protein>
<evidence type="ECO:0000256" key="1">
    <source>
        <dbReference type="SAM" id="MobiDB-lite"/>
    </source>
</evidence>
<dbReference type="eggNOG" id="KOG3017">
    <property type="taxonomic scope" value="Eukaryota"/>
</dbReference>
<reference evidence="3 4" key="3">
    <citation type="journal article" date="2013" name="Rice">
        <title>Improvement of the Oryza sativa Nipponbare reference genome using next generation sequence and optical map data.</title>
        <authorList>
            <person name="Kawahara Y."/>
            <person name="de la Bastide M."/>
            <person name="Hamilton J.P."/>
            <person name="Kanamori H."/>
            <person name="McCombie W.R."/>
            <person name="Ouyang S."/>
            <person name="Schwartz D.C."/>
            <person name="Tanaka T."/>
            <person name="Wu J."/>
            <person name="Zhou S."/>
            <person name="Childs K.L."/>
            <person name="Davidson R.M."/>
            <person name="Lin H."/>
            <person name="Quesada-Ocampo L."/>
            <person name="Vaillancourt B."/>
            <person name="Sakai H."/>
            <person name="Lee S.S."/>
            <person name="Kim J."/>
            <person name="Numa H."/>
            <person name="Itoh T."/>
            <person name="Buell C.R."/>
            <person name="Matsumoto T."/>
        </authorList>
    </citation>
    <scope>NUCLEOTIDE SEQUENCE [LARGE SCALE GENOMIC DNA]</scope>
    <source>
        <strain evidence="4">cv. Nipponbare</strain>
    </source>
</reference>
<proteinExistence type="predicted"/>
<dbReference type="SMART" id="SM00198">
    <property type="entry name" value="SCP"/>
    <property type="match status" value="1"/>
</dbReference>
<dbReference type="InterPro" id="IPR035940">
    <property type="entry name" value="CAP_sf"/>
</dbReference>
<dbReference type="InterPro" id="IPR014044">
    <property type="entry name" value="CAP_dom"/>
</dbReference>
<evidence type="ECO:0000259" key="2">
    <source>
        <dbReference type="SMART" id="SM00198"/>
    </source>
</evidence>
<feature type="non-terminal residue" evidence="3">
    <location>
        <position position="1"/>
    </location>
</feature>
<accession>A0A0P0VIY0</accession>
<dbReference type="PANTHER" id="PTHR10334">
    <property type="entry name" value="CYSTEINE-RICH SECRETORY PROTEIN-RELATED"/>
    <property type="match status" value="1"/>
</dbReference>
<dbReference type="Gene3D" id="3.40.33.10">
    <property type="entry name" value="CAP"/>
    <property type="match status" value="1"/>
</dbReference>
<dbReference type="AlphaFoldDB" id="A0A0P0VIY0"/>
<dbReference type="PaxDb" id="39947-A0A0P0VIY0"/>
<evidence type="ECO:0000313" key="3">
    <source>
        <dbReference type="EMBL" id="BAS78629.1"/>
    </source>
</evidence>
<feature type="compositionally biased region" description="Basic and acidic residues" evidence="1">
    <location>
        <begin position="47"/>
        <end position="74"/>
    </location>
</feature>
<dbReference type="InterPro" id="IPR018244">
    <property type="entry name" value="Allrgn_V5/Tpx1_CS"/>
</dbReference>
<feature type="domain" description="SCP" evidence="2">
    <location>
        <begin position="57"/>
        <end position="166"/>
    </location>
</feature>
<dbReference type="Gramene" id="Os02t0472566-00">
    <property type="protein sequence ID" value="Os02t0472566-00"/>
    <property type="gene ID" value="Os02g0472566"/>
</dbReference>
<dbReference type="STRING" id="39947.A0A0P0VIY0"/>